<dbReference type="Pfam" id="PF04608">
    <property type="entry name" value="PgpA"/>
    <property type="match status" value="1"/>
</dbReference>
<dbReference type="InterPro" id="IPR026038">
    <property type="entry name" value="Put_PGPase"/>
</dbReference>
<dbReference type="PATRIC" id="fig|1423813.3.peg.1879"/>
<gene>
    <name evidence="2" type="ORF">FC26_GL001850</name>
</gene>
<organism evidence="2 3">
    <name type="scientific">Paucilactobacillus vaccinostercus DSM 20634</name>
    <dbReference type="NCBI Taxonomy" id="1423813"/>
    <lineage>
        <taxon>Bacteria</taxon>
        <taxon>Bacillati</taxon>
        <taxon>Bacillota</taxon>
        <taxon>Bacilli</taxon>
        <taxon>Lactobacillales</taxon>
        <taxon>Lactobacillaceae</taxon>
        <taxon>Paucilactobacillus</taxon>
    </lineage>
</organism>
<dbReference type="CDD" id="cd06971">
    <property type="entry name" value="PgpA"/>
    <property type="match status" value="1"/>
</dbReference>
<evidence type="ECO:0000313" key="3">
    <source>
        <dbReference type="Proteomes" id="UP000051733"/>
    </source>
</evidence>
<keyword evidence="3" id="KW-1185">Reference proteome</keyword>
<dbReference type="AlphaFoldDB" id="A0A0R2A484"/>
<reference evidence="2 3" key="1">
    <citation type="journal article" date="2015" name="Genome Announc.">
        <title>Expanding the biotechnology potential of lactobacilli through comparative genomics of 213 strains and associated genera.</title>
        <authorList>
            <person name="Sun Z."/>
            <person name="Harris H.M."/>
            <person name="McCann A."/>
            <person name="Guo C."/>
            <person name="Argimon S."/>
            <person name="Zhang W."/>
            <person name="Yang X."/>
            <person name="Jeffery I.B."/>
            <person name="Cooney J.C."/>
            <person name="Kagawa T.F."/>
            <person name="Liu W."/>
            <person name="Song Y."/>
            <person name="Salvetti E."/>
            <person name="Wrobel A."/>
            <person name="Rasinkangas P."/>
            <person name="Parkhill J."/>
            <person name="Rea M.C."/>
            <person name="O'Sullivan O."/>
            <person name="Ritari J."/>
            <person name="Douillard F.P."/>
            <person name="Paul Ross R."/>
            <person name="Yang R."/>
            <person name="Briner A.E."/>
            <person name="Felis G.E."/>
            <person name="de Vos W.M."/>
            <person name="Barrangou R."/>
            <person name="Klaenhammer T.R."/>
            <person name="Caufield P.W."/>
            <person name="Cui Y."/>
            <person name="Zhang H."/>
            <person name="O'Toole P.W."/>
        </authorList>
    </citation>
    <scope>NUCLEOTIDE SEQUENCE [LARGE SCALE GENOMIC DNA]</scope>
    <source>
        <strain evidence="2 3">DSM 20634</strain>
    </source>
</reference>
<name>A0A0R2A484_9LACO</name>
<evidence type="ECO:0000313" key="2">
    <source>
        <dbReference type="EMBL" id="KRM61301.1"/>
    </source>
</evidence>
<dbReference type="InterPro" id="IPR036681">
    <property type="entry name" value="PgpA-like_sf"/>
</dbReference>
<dbReference type="Proteomes" id="UP000051733">
    <property type="component" value="Unassembled WGS sequence"/>
</dbReference>
<dbReference type="GO" id="GO:0008962">
    <property type="term" value="F:phosphatidylglycerophosphatase activity"/>
    <property type="evidence" value="ECO:0007669"/>
    <property type="project" value="InterPro"/>
</dbReference>
<dbReference type="GO" id="GO:0006629">
    <property type="term" value="P:lipid metabolic process"/>
    <property type="evidence" value="ECO:0007669"/>
    <property type="project" value="InterPro"/>
</dbReference>
<dbReference type="RefSeq" id="WP_057779195.1">
    <property type="nucleotide sequence ID" value="NZ_AYYY01000029.1"/>
</dbReference>
<evidence type="ECO:0000259" key="1">
    <source>
        <dbReference type="Pfam" id="PF04608"/>
    </source>
</evidence>
<proteinExistence type="predicted"/>
<dbReference type="STRING" id="1423813.FC26_GL001850"/>
<dbReference type="Gene3D" id="1.10.3760.10">
    <property type="entry name" value="PgpA-like"/>
    <property type="match status" value="1"/>
</dbReference>
<sequence length="165" mass="17987">MMDKNVKYPDTAAFNYVQKEFEARGVTIQKIADVAYDLQHRHIPEVTMAEIVDAVIDVLHKREVLNNIMVGLQLDKLANQGLLDEPLQTIVGHDLGVFGVDETLGNQISTVYGQIGTTSYGYVDNIKPGIIGELDKDPNTVNTFIDDLVGAVAAAVSGKVAHQHS</sequence>
<dbReference type="InterPro" id="IPR007686">
    <property type="entry name" value="YutG/PgpA"/>
</dbReference>
<comment type="caution">
    <text evidence="2">The sequence shown here is derived from an EMBL/GenBank/DDBJ whole genome shotgun (WGS) entry which is preliminary data.</text>
</comment>
<feature type="domain" description="YutG/PgpA" evidence="1">
    <location>
        <begin position="47"/>
        <end position="161"/>
    </location>
</feature>
<dbReference type="SUPFAM" id="SSF101307">
    <property type="entry name" value="YutG-like"/>
    <property type="match status" value="1"/>
</dbReference>
<dbReference type="EMBL" id="AYYY01000029">
    <property type="protein sequence ID" value="KRM61301.1"/>
    <property type="molecule type" value="Genomic_DNA"/>
</dbReference>
<protein>
    <submittedName>
        <fullName evidence="2">Phosphatidylglycerophosphatase A</fullName>
    </submittedName>
</protein>
<dbReference type="PIRSF" id="PIRSF019587">
    <property type="entry name" value="PGPase"/>
    <property type="match status" value="1"/>
</dbReference>
<accession>A0A0R2A484</accession>